<proteinExistence type="inferred from homology"/>
<protein>
    <recommendedName>
        <fullName evidence="4 9">N-(5'-phosphoribosyl)anthranilate isomerase</fullName>
        <shortName evidence="9">PRAI</shortName>
        <ecNumber evidence="3 9">5.3.1.24</ecNumber>
    </recommendedName>
</protein>
<comment type="caution">
    <text evidence="11">The sequence shown here is derived from an EMBL/GenBank/DDBJ whole genome shotgun (WGS) entry which is preliminary data.</text>
</comment>
<evidence type="ECO:0000256" key="6">
    <source>
        <dbReference type="ARBA" id="ARBA00022822"/>
    </source>
</evidence>
<dbReference type="eggNOG" id="COG0135">
    <property type="taxonomic scope" value="Bacteria"/>
</dbReference>
<name>B4D9V7_9BACT</name>
<dbReference type="SUPFAM" id="SSF51366">
    <property type="entry name" value="Ribulose-phoshate binding barrel"/>
    <property type="match status" value="1"/>
</dbReference>
<dbReference type="InterPro" id="IPR011060">
    <property type="entry name" value="RibuloseP-bd_barrel"/>
</dbReference>
<evidence type="ECO:0000256" key="8">
    <source>
        <dbReference type="ARBA" id="ARBA00023235"/>
    </source>
</evidence>
<evidence type="ECO:0000256" key="2">
    <source>
        <dbReference type="ARBA" id="ARBA00004664"/>
    </source>
</evidence>
<dbReference type="STRING" id="497964.CfE428DRAFT_5734"/>
<keyword evidence="6 9" id="KW-0822">Tryptophan biosynthesis</keyword>
<sequence>MTNPARVRIKICGVTNEEDARAATDFGADALGFNLWPGSKRYIDLDRAFSWIRGLPPLVTRVAVLVNMPLDDARRIADHPAIDVVQFHGDEDESYCAQFAACGRPFIKALRVRDAASLDNLETFSTPSILLDADAGTAYGGTGRQLDPQLAAEAVRRFPGVKIILAGGLKPENVAEAVLAVRPYAVDVASGVEATPGRKDTEKMARFFAALR</sequence>
<dbReference type="Gene3D" id="3.20.20.70">
    <property type="entry name" value="Aldolase class I"/>
    <property type="match status" value="1"/>
</dbReference>
<evidence type="ECO:0000313" key="12">
    <source>
        <dbReference type="Proteomes" id="UP000005824"/>
    </source>
</evidence>
<evidence type="ECO:0000313" key="11">
    <source>
        <dbReference type="EMBL" id="EDY16771.1"/>
    </source>
</evidence>
<dbReference type="HAMAP" id="MF_00135">
    <property type="entry name" value="PRAI"/>
    <property type="match status" value="1"/>
</dbReference>
<keyword evidence="8 9" id="KW-0413">Isomerase</keyword>
<comment type="catalytic activity">
    <reaction evidence="1 9">
        <text>N-(5-phospho-beta-D-ribosyl)anthranilate = 1-(2-carboxyphenylamino)-1-deoxy-D-ribulose 5-phosphate</text>
        <dbReference type="Rhea" id="RHEA:21540"/>
        <dbReference type="ChEBI" id="CHEBI:18277"/>
        <dbReference type="ChEBI" id="CHEBI:58613"/>
        <dbReference type="EC" id="5.3.1.24"/>
    </reaction>
</comment>
<dbReference type="InterPro" id="IPR013785">
    <property type="entry name" value="Aldolase_TIM"/>
</dbReference>
<dbReference type="EC" id="5.3.1.24" evidence="3 9"/>
<dbReference type="Pfam" id="PF00697">
    <property type="entry name" value="PRAI"/>
    <property type="match status" value="1"/>
</dbReference>
<evidence type="ECO:0000256" key="1">
    <source>
        <dbReference type="ARBA" id="ARBA00001164"/>
    </source>
</evidence>
<dbReference type="PANTHER" id="PTHR42894">
    <property type="entry name" value="N-(5'-PHOSPHORIBOSYL)ANTHRANILATE ISOMERASE"/>
    <property type="match status" value="1"/>
</dbReference>
<evidence type="ECO:0000256" key="9">
    <source>
        <dbReference type="HAMAP-Rule" id="MF_00135"/>
    </source>
</evidence>
<gene>
    <name evidence="9" type="primary">trpF</name>
    <name evidence="11" type="ORF">CfE428DRAFT_5734</name>
</gene>
<keyword evidence="7 9" id="KW-0057">Aromatic amino acid biosynthesis</keyword>
<dbReference type="GO" id="GO:0000162">
    <property type="term" value="P:L-tryptophan biosynthetic process"/>
    <property type="evidence" value="ECO:0007669"/>
    <property type="project" value="UniProtKB-UniRule"/>
</dbReference>
<evidence type="ECO:0000259" key="10">
    <source>
        <dbReference type="Pfam" id="PF00697"/>
    </source>
</evidence>
<evidence type="ECO:0000256" key="5">
    <source>
        <dbReference type="ARBA" id="ARBA00022605"/>
    </source>
</evidence>
<keyword evidence="12" id="KW-1185">Reference proteome</keyword>
<dbReference type="RefSeq" id="WP_006983055.1">
    <property type="nucleotide sequence ID" value="NZ_ABVL01000028.1"/>
</dbReference>
<evidence type="ECO:0000256" key="7">
    <source>
        <dbReference type="ARBA" id="ARBA00023141"/>
    </source>
</evidence>
<dbReference type="UniPathway" id="UPA00035">
    <property type="reaction ID" value="UER00042"/>
</dbReference>
<comment type="similarity">
    <text evidence="9">Belongs to the TrpF family.</text>
</comment>
<dbReference type="CDD" id="cd00405">
    <property type="entry name" value="PRAI"/>
    <property type="match status" value="1"/>
</dbReference>
<keyword evidence="5 9" id="KW-0028">Amino-acid biosynthesis</keyword>
<comment type="pathway">
    <text evidence="2 9">Amino-acid biosynthesis; L-tryptophan biosynthesis; L-tryptophan from chorismate: step 3/5.</text>
</comment>
<organism evidence="11 12">
    <name type="scientific">Chthoniobacter flavus Ellin428</name>
    <dbReference type="NCBI Taxonomy" id="497964"/>
    <lineage>
        <taxon>Bacteria</taxon>
        <taxon>Pseudomonadati</taxon>
        <taxon>Verrucomicrobiota</taxon>
        <taxon>Spartobacteria</taxon>
        <taxon>Chthoniobacterales</taxon>
        <taxon>Chthoniobacteraceae</taxon>
        <taxon>Chthoniobacter</taxon>
    </lineage>
</organism>
<reference evidence="11 12" key="1">
    <citation type="journal article" date="2011" name="J. Bacteriol.">
        <title>Genome sequence of Chthoniobacter flavus Ellin428, an aerobic heterotrophic soil bacterium.</title>
        <authorList>
            <person name="Kant R."/>
            <person name="van Passel M.W."/>
            <person name="Palva A."/>
            <person name="Lucas S."/>
            <person name="Lapidus A."/>
            <person name="Glavina Del Rio T."/>
            <person name="Dalin E."/>
            <person name="Tice H."/>
            <person name="Bruce D."/>
            <person name="Goodwin L."/>
            <person name="Pitluck S."/>
            <person name="Larimer F.W."/>
            <person name="Land M.L."/>
            <person name="Hauser L."/>
            <person name="Sangwan P."/>
            <person name="de Vos W.M."/>
            <person name="Janssen P.H."/>
            <person name="Smidt H."/>
        </authorList>
    </citation>
    <scope>NUCLEOTIDE SEQUENCE [LARGE SCALE GENOMIC DNA]</scope>
    <source>
        <strain evidence="11 12">Ellin428</strain>
    </source>
</reference>
<dbReference type="PANTHER" id="PTHR42894:SF1">
    <property type="entry name" value="N-(5'-PHOSPHORIBOSYL)ANTHRANILATE ISOMERASE"/>
    <property type="match status" value="1"/>
</dbReference>
<dbReference type="AlphaFoldDB" id="B4D9V7"/>
<feature type="domain" description="N-(5'phosphoribosyl) anthranilate isomerase (PRAI)" evidence="10">
    <location>
        <begin position="9"/>
        <end position="209"/>
    </location>
</feature>
<dbReference type="GO" id="GO:0004640">
    <property type="term" value="F:phosphoribosylanthranilate isomerase activity"/>
    <property type="evidence" value="ECO:0007669"/>
    <property type="project" value="UniProtKB-UniRule"/>
</dbReference>
<dbReference type="Proteomes" id="UP000005824">
    <property type="component" value="Unassembled WGS sequence"/>
</dbReference>
<evidence type="ECO:0000256" key="4">
    <source>
        <dbReference type="ARBA" id="ARBA00022272"/>
    </source>
</evidence>
<dbReference type="EMBL" id="ABVL01000028">
    <property type="protein sequence ID" value="EDY16771.1"/>
    <property type="molecule type" value="Genomic_DNA"/>
</dbReference>
<evidence type="ECO:0000256" key="3">
    <source>
        <dbReference type="ARBA" id="ARBA00012572"/>
    </source>
</evidence>
<dbReference type="InParanoid" id="B4D9V7"/>
<dbReference type="InterPro" id="IPR044643">
    <property type="entry name" value="TrpF_fam"/>
</dbReference>
<dbReference type="InterPro" id="IPR001240">
    <property type="entry name" value="PRAI_dom"/>
</dbReference>
<dbReference type="NCBIfam" id="NF002298">
    <property type="entry name" value="PRK01222.1-4"/>
    <property type="match status" value="1"/>
</dbReference>
<accession>B4D9V7</accession>